<dbReference type="OrthoDB" id="10273477at2759"/>
<dbReference type="AlphaFoldDB" id="A0A2G5U9V2"/>
<comment type="caution">
    <text evidence="2">The sequence shown here is derived from an EMBL/GenBank/DDBJ whole genome shotgun (WGS) entry which is preliminary data.</text>
</comment>
<gene>
    <name evidence="2" type="primary">Cni-K11H12.10</name>
    <name evidence="2" type="synonym">Cnig_chr_IV.g15245</name>
    <name evidence="2" type="ORF">B9Z55_015245</name>
</gene>
<sequence length="73" mass="8934">MFRQLFFVFLILASFIGSNEAEKRVFYDGGDDDRIVVKPDAPLRLRTRRPIQFYPEGRRPERLQRKRYEWRTI</sequence>
<evidence type="ECO:0000313" key="2">
    <source>
        <dbReference type="EMBL" id="PIC36141.1"/>
    </source>
</evidence>
<organism evidence="2 3">
    <name type="scientific">Caenorhabditis nigoni</name>
    <dbReference type="NCBI Taxonomy" id="1611254"/>
    <lineage>
        <taxon>Eukaryota</taxon>
        <taxon>Metazoa</taxon>
        <taxon>Ecdysozoa</taxon>
        <taxon>Nematoda</taxon>
        <taxon>Chromadorea</taxon>
        <taxon>Rhabditida</taxon>
        <taxon>Rhabditina</taxon>
        <taxon>Rhabditomorpha</taxon>
        <taxon>Rhabditoidea</taxon>
        <taxon>Rhabditidae</taxon>
        <taxon>Peloderinae</taxon>
        <taxon>Caenorhabditis</taxon>
    </lineage>
</organism>
<feature type="chain" id="PRO_5013801497" evidence="1">
    <location>
        <begin position="22"/>
        <end position="73"/>
    </location>
</feature>
<keyword evidence="1" id="KW-0732">Signal</keyword>
<dbReference type="Proteomes" id="UP000230233">
    <property type="component" value="Chromosome IV"/>
</dbReference>
<proteinExistence type="predicted"/>
<feature type="signal peptide" evidence="1">
    <location>
        <begin position="1"/>
        <end position="21"/>
    </location>
</feature>
<dbReference type="EMBL" id="PDUG01000004">
    <property type="protein sequence ID" value="PIC36141.1"/>
    <property type="molecule type" value="Genomic_DNA"/>
</dbReference>
<protein>
    <submittedName>
        <fullName evidence="2">Uncharacterized protein</fullName>
    </submittedName>
</protein>
<reference evidence="3" key="1">
    <citation type="submission" date="2017-10" db="EMBL/GenBank/DDBJ databases">
        <title>Rapid genome shrinkage in a self-fertile nematode reveals novel sperm competition proteins.</title>
        <authorList>
            <person name="Yin D."/>
            <person name="Schwarz E.M."/>
            <person name="Thomas C.G."/>
            <person name="Felde R.L."/>
            <person name="Korf I.F."/>
            <person name="Cutter A.D."/>
            <person name="Schartner C.M."/>
            <person name="Ralston E.J."/>
            <person name="Meyer B.J."/>
            <person name="Haag E.S."/>
        </authorList>
    </citation>
    <scope>NUCLEOTIDE SEQUENCE [LARGE SCALE GENOMIC DNA]</scope>
    <source>
        <strain evidence="3">JU1422</strain>
    </source>
</reference>
<evidence type="ECO:0000313" key="3">
    <source>
        <dbReference type="Proteomes" id="UP000230233"/>
    </source>
</evidence>
<accession>A0A2G5U9V2</accession>
<evidence type="ECO:0000256" key="1">
    <source>
        <dbReference type="SAM" id="SignalP"/>
    </source>
</evidence>
<keyword evidence="3" id="KW-1185">Reference proteome</keyword>
<name>A0A2G5U9V2_9PELO</name>